<comment type="caution">
    <text evidence="2">The sequence shown here is derived from an EMBL/GenBank/DDBJ whole genome shotgun (WGS) entry which is preliminary data.</text>
</comment>
<dbReference type="EMBL" id="JAPWDV010000002">
    <property type="protein sequence ID" value="KAJ6218947.1"/>
    <property type="molecule type" value="Genomic_DNA"/>
</dbReference>
<feature type="compositionally biased region" description="Low complexity" evidence="1">
    <location>
        <begin position="1"/>
        <end position="15"/>
    </location>
</feature>
<feature type="non-terminal residue" evidence="2">
    <location>
        <position position="1"/>
    </location>
</feature>
<dbReference type="AlphaFoldDB" id="A0A9Q0M4P0"/>
<feature type="compositionally biased region" description="Pro residues" evidence="1">
    <location>
        <begin position="260"/>
        <end position="272"/>
    </location>
</feature>
<protein>
    <submittedName>
        <fullName evidence="2">Uncharacterized protein</fullName>
    </submittedName>
</protein>
<feature type="region of interest" description="Disordered" evidence="1">
    <location>
        <begin position="156"/>
        <end position="276"/>
    </location>
</feature>
<keyword evidence="3" id="KW-1185">Reference proteome</keyword>
<organism evidence="2 3">
    <name type="scientific">Blomia tropicalis</name>
    <name type="common">Mite</name>
    <dbReference type="NCBI Taxonomy" id="40697"/>
    <lineage>
        <taxon>Eukaryota</taxon>
        <taxon>Metazoa</taxon>
        <taxon>Ecdysozoa</taxon>
        <taxon>Arthropoda</taxon>
        <taxon>Chelicerata</taxon>
        <taxon>Arachnida</taxon>
        <taxon>Acari</taxon>
        <taxon>Acariformes</taxon>
        <taxon>Sarcoptiformes</taxon>
        <taxon>Astigmata</taxon>
        <taxon>Glycyphagoidea</taxon>
        <taxon>Echimyopodidae</taxon>
        <taxon>Blomia</taxon>
    </lineage>
</organism>
<feature type="compositionally biased region" description="Low complexity" evidence="1">
    <location>
        <begin position="230"/>
        <end position="259"/>
    </location>
</feature>
<feature type="region of interest" description="Disordered" evidence="1">
    <location>
        <begin position="1"/>
        <end position="31"/>
    </location>
</feature>
<reference evidence="2" key="1">
    <citation type="submission" date="2022-12" db="EMBL/GenBank/DDBJ databases">
        <title>Genome assemblies of Blomia tropicalis.</title>
        <authorList>
            <person name="Cui Y."/>
        </authorList>
    </citation>
    <scope>NUCLEOTIDE SEQUENCE</scope>
    <source>
        <tissue evidence="2">Adult mites</tissue>
    </source>
</reference>
<feature type="compositionally biased region" description="Polar residues" evidence="1">
    <location>
        <begin position="204"/>
        <end position="217"/>
    </location>
</feature>
<evidence type="ECO:0000313" key="2">
    <source>
        <dbReference type="EMBL" id="KAJ6218947.1"/>
    </source>
</evidence>
<feature type="compositionally biased region" description="Acidic residues" evidence="1">
    <location>
        <begin position="187"/>
        <end position="196"/>
    </location>
</feature>
<evidence type="ECO:0000256" key="1">
    <source>
        <dbReference type="SAM" id="MobiDB-lite"/>
    </source>
</evidence>
<accession>A0A9Q0M4P0</accession>
<sequence length="284" mass="31048">PSSSSSSSGASTVNHVHGHHTHHQTSPLVDVPSSLNYHSSVLASAKKEDQSDQTIPSIDHCKSSSMPELVAAVNGVPLDSSQQVDYKSIIEREAIALKQCLTDNKLEMLRAHLYAVDKLCNDEISYTMSRRVTASFKTKLFLTLFQMIEMLVGESPKELSQQQQQQQQSPAENNQRRLSSESKGSIDEEIVVDEDSNDGKPTSAAVNTTIASLSPKSPNMVVPKSITPISSSSSASSNSSSPTPLDQHRQQQQQQQVRTPPTPPPPPPPPPPTHRHHFFNHLII</sequence>
<gene>
    <name evidence="2" type="ORF">RDWZM_004759</name>
</gene>
<evidence type="ECO:0000313" key="3">
    <source>
        <dbReference type="Proteomes" id="UP001142055"/>
    </source>
</evidence>
<name>A0A9Q0M4P0_BLOTA</name>
<feature type="compositionally biased region" description="Basic and acidic residues" evidence="1">
    <location>
        <begin position="174"/>
        <end position="186"/>
    </location>
</feature>
<dbReference type="Proteomes" id="UP001142055">
    <property type="component" value="Chromosome 2"/>
</dbReference>
<proteinExistence type="predicted"/>